<protein>
    <recommendedName>
        <fullName evidence="2">Reverse transcriptase Ty1/copia-type domain-containing protein</fullName>
    </recommendedName>
</protein>
<dbReference type="EMBL" id="CADCXV010001566">
    <property type="protein sequence ID" value="CAB0045375.1"/>
    <property type="molecule type" value="Genomic_DNA"/>
</dbReference>
<feature type="region of interest" description="Disordered" evidence="1">
    <location>
        <begin position="28"/>
        <end position="63"/>
    </location>
</feature>
<organism evidence="3 4">
    <name type="scientific">Trichogramma brassicae</name>
    <dbReference type="NCBI Taxonomy" id="86971"/>
    <lineage>
        <taxon>Eukaryota</taxon>
        <taxon>Metazoa</taxon>
        <taxon>Ecdysozoa</taxon>
        <taxon>Arthropoda</taxon>
        <taxon>Hexapoda</taxon>
        <taxon>Insecta</taxon>
        <taxon>Pterygota</taxon>
        <taxon>Neoptera</taxon>
        <taxon>Endopterygota</taxon>
        <taxon>Hymenoptera</taxon>
        <taxon>Apocrita</taxon>
        <taxon>Proctotrupomorpha</taxon>
        <taxon>Chalcidoidea</taxon>
        <taxon>Trichogrammatidae</taxon>
        <taxon>Trichogramma</taxon>
    </lineage>
</organism>
<keyword evidence="4" id="KW-1185">Reference proteome</keyword>
<evidence type="ECO:0000313" key="4">
    <source>
        <dbReference type="Proteomes" id="UP000479190"/>
    </source>
</evidence>
<evidence type="ECO:0000256" key="1">
    <source>
        <dbReference type="SAM" id="MobiDB-lite"/>
    </source>
</evidence>
<proteinExistence type="predicted"/>
<gene>
    <name evidence="3" type="ORF">TBRA_LOCUS16889</name>
</gene>
<dbReference type="Proteomes" id="UP000479190">
    <property type="component" value="Unassembled WGS sequence"/>
</dbReference>
<dbReference type="OrthoDB" id="7696924at2759"/>
<reference evidence="3 4" key="1">
    <citation type="submission" date="2020-02" db="EMBL/GenBank/DDBJ databases">
        <authorList>
            <person name="Ferguson B K."/>
        </authorList>
    </citation>
    <scope>NUCLEOTIDE SEQUENCE [LARGE SCALE GENOMIC DNA]</scope>
</reference>
<feature type="compositionally biased region" description="Basic and acidic residues" evidence="1">
    <location>
        <begin position="28"/>
        <end position="46"/>
    </location>
</feature>
<dbReference type="Pfam" id="PF07727">
    <property type="entry name" value="RVT_2"/>
    <property type="match status" value="1"/>
</dbReference>
<dbReference type="AlphaFoldDB" id="A0A6H5JCC4"/>
<evidence type="ECO:0000313" key="3">
    <source>
        <dbReference type="EMBL" id="CAB0045375.1"/>
    </source>
</evidence>
<feature type="domain" description="Reverse transcriptase Ty1/copia-type" evidence="2">
    <location>
        <begin position="137"/>
        <end position="269"/>
    </location>
</feature>
<accession>A0A6H5JCC4</accession>
<sequence>MNNIIENYDAMQNENDDVMRNVERDDVMRNEPVDEFAEQRDRREGELNGGGVEPQNEPLLPHVNYEPRYNLRNRQNLNPPDRGDTINNFMFDSEEIEDILIHACDDVPSNYAEAVQSELSEEWKNAMRDEILALKKNDTWIMAKPPPNVKILTNRWVYKIKNDPITNQEKYRARLVIKGFLQRKDIDYEDVFSPVARYNSIRAFLVISAAHNLKLRQFDVKFAFLNGDLTENIYMKQPEGFDDRSGMVCHLQKSLYGLKHSARCWNKSLLIV</sequence>
<dbReference type="InterPro" id="IPR013103">
    <property type="entry name" value="RVT_2"/>
</dbReference>
<evidence type="ECO:0000259" key="2">
    <source>
        <dbReference type="Pfam" id="PF07727"/>
    </source>
</evidence>
<name>A0A6H5JCC4_9HYME</name>